<organism evidence="1 2">
    <name type="scientific">Aphis glycines</name>
    <name type="common">Soybean aphid</name>
    <dbReference type="NCBI Taxonomy" id="307491"/>
    <lineage>
        <taxon>Eukaryota</taxon>
        <taxon>Metazoa</taxon>
        <taxon>Ecdysozoa</taxon>
        <taxon>Arthropoda</taxon>
        <taxon>Hexapoda</taxon>
        <taxon>Insecta</taxon>
        <taxon>Pterygota</taxon>
        <taxon>Neoptera</taxon>
        <taxon>Paraneoptera</taxon>
        <taxon>Hemiptera</taxon>
        <taxon>Sternorrhyncha</taxon>
        <taxon>Aphidomorpha</taxon>
        <taxon>Aphidoidea</taxon>
        <taxon>Aphididae</taxon>
        <taxon>Aphidini</taxon>
        <taxon>Aphis</taxon>
        <taxon>Aphis</taxon>
    </lineage>
</organism>
<reference evidence="1 2" key="1">
    <citation type="submission" date="2019-08" db="EMBL/GenBank/DDBJ databases">
        <title>The genome of the soybean aphid Biotype 1, its phylome, world population structure and adaptation to the North American continent.</title>
        <authorList>
            <person name="Giordano R."/>
            <person name="Donthu R.K."/>
            <person name="Hernandez A.G."/>
            <person name="Wright C.L."/>
            <person name="Zimin A.V."/>
        </authorList>
    </citation>
    <scope>NUCLEOTIDE SEQUENCE [LARGE SCALE GENOMIC DNA]</scope>
    <source>
        <tissue evidence="1">Whole aphids</tissue>
    </source>
</reference>
<proteinExistence type="predicted"/>
<sequence>MFYCLDHSPQYSNSERSDEFIDFTMMYVFFVSVYSITSRNNASISNFGGGFRWKSEYPWCIIEVKSKHFPTAFKKIEKNKKKNDGKTGIFTQNQFLTESIFLYGCNLKTNHCKYLKFSPNVYVMRLNFKFLRKRLTITIYPQTNLNICYFQKTDESSPFKIVFRLQRYLSLHSNLTYPSPRSTPPPNVQQSDNYYYNSKLLNMDDEGTITIPKLAWKLIHNLTRNKNNINNGTFKNIIEYNTVLKIINNFKDKTAAGFDKISVKLLKKYSSFAPYFVNTAFFRINFNSPMSHHFIKQIKQKMRWTIDRYLCFTTYQVFACVEQQDEYLEKHNFHQSQLSRTRLVTRHQQCNTHNKKYIHIRLNDIFPTYDGFKAFLLTLNSKINSSSYNWVTH</sequence>
<dbReference type="AlphaFoldDB" id="A0A6G0T0Z8"/>
<name>A0A6G0T0Z8_APHGL</name>
<accession>A0A6G0T0Z8</accession>
<gene>
    <name evidence="1" type="ORF">AGLY_015559</name>
</gene>
<comment type="caution">
    <text evidence="1">The sequence shown here is derived from an EMBL/GenBank/DDBJ whole genome shotgun (WGS) entry which is preliminary data.</text>
</comment>
<keyword evidence="2" id="KW-1185">Reference proteome</keyword>
<evidence type="ECO:0000313" key="2">
    <source>
        <dbReference type="Proteomes" id="UP000475862"/>
    </source>
</evidence>
<protein>
    <submittedName>
        <fullName evidence="1">Uncharacterized protein</fullName>
    </submittedName>
</protein>
<dbReference type="OrthoDB" id="6630070at2759"/>
<evidence type="ECO:0000313" key="1">
    <source>
        <dbReference type="EMBL" id="KAE9524078.1"/>
    </source>
</evidence>
<dbReference type="Proteomes" id="UP000475862">
    <property type="component" value="Unassembled WGS sequence"/>
</dbReference>
<dbReference type="EMBL" id="VYZN01000073">
    <property type="protein sequence ID" value="KAE9524078.1"/>
    <property type="molecule type" value="Genomic_DNA"/>
</dbReference>